<protein>
    <submittedName>
        <fullName evidence="1">Uncharacterized protein</fullName>
    </submittedName>
</protein>
<gene>
    <name evidence="1" type="ORF">QAD02_020145</name>
</gene>
<organism evidence="1 2">
    <name type="scientific">Eretmocerus hayati</name>
    <dbReference type="NCBI Taxonomy" id="131215"/>
    <lineage>
        <taxon>Eukaryota</taxon>
        <taxon>Metazoa</taxon>
        <taxon>Ecdysozoa</taxon>
        <taxon>Arthropoda</taxon>
        <taxon>Hexapoda</taxon>
        <taxon>Insecta</taxon>
        <taxon>Pterygota</taxon>
        <taxon>Neoptera</taxon>
        <taxon>Endopterygota</taxon>
        <taxon>Hymenoptera</taxon>
        <taxon>Apocrita</taxon>
        <taxon>Proctotrupomorpha</taxon>
        <taxon>Chalcidoidea</taxon>
        <taxon>Aphelinidae</taxon>
        <taxon>Aphelininae</taxon>
        <taxon>Eretmocerus</taxon>
    </lineage>
</organism>
<proteinExistence type="predicted"/>
<keyword evidence="2" id="KW-1185">Reference proteome</keyword>
<reference evidence="1" key="1">
    <citation type="submission" date="2023-04" db="EMBL/GenBank/DDBJ databases">
        <title>A chromosome-level genome assembly of the parasitoid wasp Eretmocerus hayati.</title>
        <authorList>
            <person name="Zhong Y."/>
            <person name="Liu S."/>
            <person name="Liu Y."/>
        </authorList>
    </citation>
    <scope>NUCLEOTIDE SEQUENCE</scope>
    <source>
        <strain evidence="1">ZJU_SS_LIU_2023</strain>
    </source>
</reference>
<name>A0ACC2PLN2_9HYME</name>
<dbReference type="EMBL" id="CM056741">
    <property type="protein sequence ID" value="KAJ8684353.1"/>
    <property type="molecule type" value="Genomic_DNA"/>
</dbReference>
<evidence type="ECO:0000313" key="1">
    <source>
        <dbReference type="EMBL" id="KAJ8684353.1"/>
    </source>
</evidence>
<evidence type="ECO:0000313" key="2">
    <source>
        <dbReference type="Proteomes" id="UP001239111"/>
    </source>
</evidence>
<comment type="caution">
    <text evidence="1">The sequence shown here is derived from an EMBL/GenBank/DDBJ whole genome shotgun (WGS) entry which is preliminary data.</text>
</comment>
<sequence>MKTHPGARASLLTPTMLPRLILLAPPVLLLLLAAVELDGATTRMQPRGMLARPPSINSARREGKKGKKKKGYGKYIVMAGISKAVMLYFMIHAVAAIAGKALIVAKVALAIATALALKKSSGHKTSYEIVKHPEYSHTHTHSTSVDYDHGGGGGGYEGGSRRKRRARR</sequence>
<accession>A0ACC2PLN2</accession>
<dbReference type="Proteomes" id="UP001239111">
    <property type="component" value="Chromosome 1"/>
</dbReference>